<protein>
    <submittedName>
        <fullName evidence="10">Sedoheptulose-bisphosphatase</fullName>
    </submittedName>
</protein>
<keyword evidence="11" id="KW-1185">Reference proteome</keyword>
<dbReference type="Proteomes" id="UP000664859">
    <property type="component" value="Unassembled WGS sequence"/>
</dbReference>
<keyword evidence="5" id="KW-0378">Hydrolase</keyword>
<dbReference type="EMBL" id="JAFCMP010000208">
    <property type="protein sequence ID" value="KAG5183466.1"/>
    <property type="molecule type" value="Genomic_DNA"/>
</dbReference>
<sequence>MTAAAVATSPTDWLDTILKDYAPDIDPKLVKTLSAIATACEGISRHLWTADGEAKAGSSNAYGDDQLDIDLYADHIIFEEMKASKCVAVAASEEKPQELEMGGEGYSVAFDPLDGSSIIDANFAVGSIFGVWHGRGLQGRTGREQAASCMAVYGPRTHLALALAGSVTRGAPVAMDLLLHPEKRLWTVSKAKLTIAPAGKVFAPGNLRATSDHPQYKALFDHWVGQRYTLRYTGGMVPDVYYSLVKGKGVFANVPSPSAPAKLRLLYECAPIALLVEAAGGRSVVAPAPGAAAAAAAAGGGGAAAPQSVLDVVADGMDVRLGVCYGGVDEVATFNRFMFAS</sequence>
<dbReference type="Gene3D" id="3.40.190.80">
    <property type="match status" value="1"/>
</dbReference>
<dbReference type="GO" id="GO:0006000">
    <property type="term" value="P:fructose metabolic process"/>
    <property type="evidence" value="ECO:0007669"/>
    <property type="project" value="TreeGrafter"/>
</dbReference>
<feature type="domain" description="Fructose-1-6-bisphosphatase class I N-terminal" evidence="8">
    <location>
        <begin position="28"/>
        <end position="167"/>
    </location>
</feature>
<dbReference type="PRINTS" id="PR01958">
    <property type="entry name" value="S17BPHPHTASE"/>
</dbReference>
<evidence type="ECO:0000259" key="9">
    <source>
        <dbReference type="Pfam" id="PF18913"/>
    </source>
</evidence>
<keyword evidence="7" id="KW-0119">Carbohydrate metabolism</keyword>
<dbReference type="InterPro" id="IPR020548">
    <property type="entry name" value="Fructose_bisphosphatase_AS"/>
</dbReference>
<evidence type="ECO:0000313" key="11">
    <source>
        <dbReference type="Proteomes" id="UP000664859"/>
    </source>
</evidence>
<dbReference type="GO" id="GO:0006094">
    <property type="term" value="P:gluconeogenesis"/>
    <property type="evidence" value="ECO:0007669"/>
    <property type="project" value="TreeGrafter"/>
</dbReference>
<dbReference type="GO" id="GO:0046872">
    <property type="term" value="F:metal ion binding"/>
    <property type="evidence" value="ECO:0007669"/>
    <property type="project" value="UniProtKB-KW"/>
</dbReference>
<dbReference type="SUPFAM" id="SSF56655">
    <property type="entry name" value="Carbohydrate phosphatase"/>
    <property type="match status" value="1"/>
</dbReference>
<dbReference type="GO" id="GO:0006002">
    <property type="term" value="P:fructose 6-phosphate metabolic process"/>
    <property type="evidence" value="ECO:0007669"/>
    <property type="project" value="TreeGrafter"/>
</dbReference>
<dbReference type="AlphaFoldDB" id="A0A835YXX8"/>
<dbReference type="GO" id="GO:0030388">
    <property type="term" value="P:fructose 1,6-bisphosphate metabolic process"/>
    <property type="evidence" value="ECO:0007669"/>
    <property type="project" value="TreeGrafter"/>
</dbReference>
<dbReference type="InterPro" id="IPR000146">
    <property type="entry name" value="FBPase_class-1"/>
</dbReference>
<dbReference type="GO" id="GO:0005737">
    <property type="term" value="C:cytoplasm"/>
    <property type="evidence" value="ECO:0007669"/>
    <property type="project" value="TreeGrafter"/>
</dbReference>
<dbReference type="InterPro" id="IPR023079">
    <property type="entry name" value="SBPase"/>
</dbReference>
<proteinExistence type="inferred from homology"/>
<comment type="caution">
    <text evidence="10">The sequence shown here is derived from an EMBL/GenBank/DDBJ whole genome shotgun (WGS) entry which is preliminary data.</text>
</comment>
<organism evidence="10 11">
    <name type="scientific">Tribonema minus</name>
    <dbReference type="NCBI Taxonomy" id="303371"/>
    <lineage>
        <taxon>Eukaryota</taxon>
        <taxon>Sar</taxon>
        <taxon>Stramenopiles</taxon>
        <taxon>Ochrophyta</taxon>
        <taxon>PX clade</taxon>
        <taxon>Xanthophyceae</taxon>
        <taxon>Tribonematales</taxon>
        <taxon>Tribonemataceae</taxon>
        <taxon>Tribonema</taxon>
    </lineage>
</organism>
<dbReference type="PROSITE" id="PS00124">
    <property type="entry name" value="FBPASE"/>
    <property type="match status" value="1"/>
</dbReference>
<gene>
    <name evidence="10" type="ORF">JKP88DRAFT_316863</name>
</gene>
<evidence type="ECO:0000259" key="8">
    <source>
        <dbReference type="Pfam" id="PF00316"/>
    </source>
</evidence>
<comment type="similarity">
    <text evidence="3">Belongs to the FBPase class 1 family.</text>
</comment>
<name>A0A835YXX8_9STRA</name>
<dbReference type="Pfam" id="PF00316">
    <property type="entry name" value="FBPase"/>
    <property type="match status" value="1"/>
</dbReference>
<evidence type="ECO:0000256" key="6">
    <source>
        <dbReference type="ARBA" id="ARBA00022842"/>
    </source>
</evidence>
<evidence type="ECO:0000256" key="1">
    <source>
        <dbReference type="ARBA" id="ARBA00001946"/>
    </source>
</evidence>
<dbReference type="InterPro" id="IPR033391">
    <property type="entry name" value="FBPase_N"/>
</dbReference>
<dbReference type="PANTHER" id="PTHR11556">
    <property type="entry name" value="FRUCTOSE-1,6-BISPHOSPHATASE-RELATED"/>
    <property type="match status" value="1"/>
</dbReference>
<dbReference type="OrthoDB" id="10256725at2759"/>
<dbReference type="Gene3D" id="3.30.540.10">
    <property type="entry name" value="Fructose-1,6-Bisphosphatase, subunit A, domain 1"/>
    <property type="match status" value="1"/>
</dbReference>
<comment type="pathway">
    <text evidence="2">Carbohydrate biosynthesis; Calvin cycle.</text>
</comment>
<comment type="cofactor">
    <cofactor evidence="1">
        <name>Mg(2+)</name>
        <dbReference type="ChEBI" id="CHEBI:18420"/>
    </cofactor>
</comment>
<dbReference type="PIRSF" id="PIRSF000904">
    <property type="entry name" value="FBPtase_SBPase"/>
    <property type="match status" value="1"/>
</dbReference>
<keyword evidence="4" id="KW-0479">Metal-binding</keyword>
<reference evidence="10" key="1">
    <citation type="submission" date="2021-02" db="EMBL/GenBank/DDBJ databases">
        <title>First Annotated Genome of the Yellow-green Alga Tribonema minus.</title>
        <authorList>
            <person name="Mahan K.M."/>
        </authorList>
    </citation>
    <scope>NUCLEOTIDE SEQUENCE</scope>
    <source>
        <strain evidence="10">UTEX B ZZ1240</strain>
    </source>
</reference>
<dbReference type="Pfam" id="PF18913">
    <property type="entry name" value="FBPase_C"/>
    <property type="match status" value="1"/>
</dbReference>
<evidence type="ECO:0000256" key="3">
    <source>
        <dbReference type="ARBA" id="ARBA00010941"/>
    </source>
</evidence>
<evidence type="ECO:0000256" key="7">
    <source>
        <dbReference type="ARBA" id="ARBA00023277"/>
    </source>
</evidence>
<evidence type="ECO:0000256" key="5">
    <source>
        <dbReference type="ARBA" id="ARBA00022801"/>
    </source>
</evidence>
<keyword evidence="6" id="KW-0460">Magnesium</keyword>
<dbReference type="GO" id="GO:0042132">
    <property type="term" value="F:fructose 1,6-bisphosphate 1-phosphatase activity"/>
    <property type="evidence" value="ECO:0007669"/>
    <property type="project" value="TreeGrafter"/>
</dbReference>
<evidence type="ECO:0000256" key="2">
    <source>
        <dbReference type="ARBA" id="ARBA00005215"/>
    </source>
</evidence>
<evidence type="ECO:0000256" key="4">
    <source>
        <dbReference type="ARBA" id="ARBA00022723"/>
    </source>
</evidence>
<feature type="domain" description="Fructose-1-6-bisphosphatase class 1 C-terminal" evidence="9">
    <location>
        <begin position="195"/>
        <end position="284"/>
    </location>
</feature>
<accession>A0A835YXX8</accession>
<dbReference type="PANTHER" id="PTHR11556:SF35">
    <property type="entry name" value="SEDOHEPTULOSE-1,7-BISPHOSPHATASE, CHLOROPLASTIC"/>
    <property type="match status" value="1"/>
</dbReference>
<dbReference type="GO" id="GO:0005986">
    <property type="term" value="P:sucrose biosynthetic process"/>
    <property type="evidence" value="ECO:0007669"/>
    <property type="project" value="TreeGrafter"/>
</dbReference>
<evidence type="ECO:0000313" key="10">
    <source>
        <dbReference type="EMBL" id="KAG5183466.1"/>
    </source>
</evidence>
<dbReference type="InterPro" id="IPR044015">
    <property type="entry name" value="FBPase_C_dom"/>
</dbReference>